<dbReference type="Proteomes" id="UP001362999">
    <property type="component" value="Unassembled WGS sequence"/>
</dbReference>
<feature type="compositionally biased region" description="Polar residues" evidence="1">
    <location>
        <begin position="1"/>
        <end position="27"/>
    </location>
</feature>
<dbReference type="EMBL" id="JAWWNJ010000003">
    <property type="protein sequence ID" value="KAK7059845.1"/>
    <property type="molecule type" value="Genomic_DNA"/>
</dbReference>
<feature type="compositionally biased region" description="Polar residues" evidence="1">
    <location>
        <begin position="65"/>
        <end position="79"/>
    </location>
</feature>
<name>A0AAW0E7M9_9AGAR</name>
<feature type="region of interest" description="Disordered" evidence="1">
    <location>
        <begin position="1"/>
        <end position="45"/>
    </location>
</feature>
<accession>A0AAW0E7M9</accession>
<proteinExistence type="predicted"/>
<organism evidence="2 3">
    <name type="scientific">Favolaschia claudopus</name>
    <dbReference type="NCBI Taxonomy" id="2862362"/>
    <lineage>
        <taxon>Eukaryota</taxon>
        <taxon>Fungi</taxon>
        <taxon>Dikarya</taxon>
        <taxon>Basidiomycota</taxon>
        <taxon>Agaricomycotina</taxon>
        <taxon>Agaricomycetes</taxon>
        <taxon>Agaricomycetidae</taxon>
        <taxon>Agaricales</taxon>
        <taxon>Marasmiineae</taxon>
        <taxon>Mycenaceae</taxon>
        <taxon>Favolaschia</taxon>
    </lineage>
</organism>
<dbReference type="AlphaFoldDB" id="A0AAW0E7M9"/>
<evidence type="ECO:0000313" key="2">
    <source>
        <dbReference type="EMBL" id="KAK7059845.1"/>
    </source>
</evidence>
<reference evidence="2 3" key="1">
    <citation type="journal article" date="2024" name="J Genomics">
        <title>Draft genome sequencing and assembly of Favolaschia claudopus CIRM-BRFM 2984 isolated from oak limbs.</title>
        <authorList>
            <person name="Navarro D."/>
            <person name="Drula E."/>
            <person name="Chaduli D."/>
            <person name="Cazenave R."/>
            <person name="Ahrendt S."/>
            <person name="Wang J."/>
            <person name="Lipzen A."/>
            <person name="Daum C."/>
            <person name="Barry K."/>
            <person name="Grigoriev I.V."/>
            <person name="Favel A."/>
            <person name="Rosso M.N."/>
            <person name="Martin F."/>
        </authorList>
    </citation>
    <scope>NUCLEOTIDE SEQUENCE [LARGE SCALE GENOMIC DNA]</scope>
    <source>
        <strain evidence="2 3">CIRM-BRFM 2984</strain>
    </source>
</reference>
<protein>
    <submittedName>
        <fullName evidence="2">Uncharacterized protein</fullName>
    </submittedName>
</protein>
<evidence type="ECO:0000313" key="3">
    <source>
        <dbReference type="Proteomes" id="UP001362999"/>
    </source>
</evidence>
<comment type="caution">
    <text evidence="2">The sequence shown here is derived from an EMBL/GenBank/DDBJ whole genome shotgun (WGS) entry which is preliminary data.</text>
</comment>
<keyword evidence="3" id="KW-1185">Reference proteome</keyword>
<sequence length="200" mass="22230">MSNAKMSPTSTTTSGQRPSHLASSSRAQKPHPVHSHRALPTYQRIEYDFSDDGELDHATAAAAASRSSNDPTRTGSAETYSDVPNIPTTDLHHDHRAFFCTCRQNTAGAPALVKIIPNSSWAQAVQELGDNAFPEEEEWDRFREQFREHLLSDPTFGFENSSLSNDEDEVLVEVAEDKAQHEKESDDTGYVHVCITSSRR</sequence>
<evidence type="ECO:0000256" key="1">
    <source>
        <dbReference type="SAM" id="MobiDB-lite"/>
    </source>
</evidence>
<feature type="region of interest" description="Disordered" evidence="1">
    <location>
        <begin position="58"/>
        <end position="88"/>
    </location>
</feature>
<feature type="compositionally biased region" description="Basic residues" evidence="1">
    <location>
        <begin position="28"/>
        <end position="37"/>
    </location>
</feature>
<gene>
    <name evidence="2" type="ORF">R3P38DRAFT_2838212</name>
</gene>